<reference evidence="1" key="1">
    <citation type="submission" date="2021-02" db="EMBL/GenBank/DDBJ databases">
        <authorList>
            <person name="Nowell W R."/>
        </authorList>
    </citation>
    <scope>NUCLEOTIDE SEQUENCE</scope>
</reference>
<dbReference type="EMBL" id="CAJNOR010010490">
    <property type="protein sequence ID" value="CAF1654284.1"/>
    <property type="molecule type" value="Genomic_DNA"/>
</dbReference>
<gene>
    <name evidence="1" type="ORF">XAT740_LOCUS55607</name>
</gene>
<protein>
    <submittedName>
        <fullName evidence="1">Uncharacterized protein</fullName>
    </submittedName>
</protein>
<evidence type="ECO:0000313" key="2">
    <source>
        <dbReference type="Proteomes" id="UP000663828"/>
    </source>
</evidence>
<sequence>MAQATGSAKSTTASAAPSAVIREMTSSFARSLADENPSLIRQSLDRLRTYIGDSVDSDENISKAF</sequence>
<comment type="caution">
    <text evidence="1">The sequence shown here is derived from an EMBL/GenBank/DDBJ whole genome shotgun (WGS) entry which is preliminary data.</text>
</comment>
<feature type="non-terminal residue" evidence="1">
    <location>
        <position position="65"/>
    </location>
</feature>
<name>A0A816EUZ4_ADIRI</name>
<accession>A0A816EUZ4</accession>
<dbReference type="AlphaFoldDB" id="A0A816EUZ4"/>
<evidence type="ECO:0000313" key="1">
    <source>
        <dbReference type="EMBL" id="CAF1654284.1"/>
    </source>
</evidence>
<dbReference type="Proteomes" id="UP000663828">
    <property type="component" value="Unassembled WGS sequence"/>
</dbReference>
<organism evidence="1 2">
    <name type="scientific">Adineta ricciae</name>
    <name type="common">Rotifer</name>
    <dbReference type="NCBI Taxonomy" id="249248"/>
    <lineage>
        <taxon>Eukaryota</taxon>
        <taxon>Metazoa</taxon>
        <taxon>Spiralia</taxon>
        <taxon>Gnathifera</taxon>
        <taxon>Rotifera</taxon>
        <taxon>Eurotatoria</taxon>
        <taxon>Bdelloidea</taxon>
        <taxon>Adinetida</taxon>
        <taxon>Adinetidae</taxon>
        <taxon>Adineta</taxon>
    </lineage>
</organism>
<proteinExistence type="predicted"/>
<keyword evidence="2" id="KW-1185">Reference proteome</keyword>